<reference evidence="1 2" key="1">
    <citation type="journal article" date="2022" name="Int. J. Syst. Evol. Microbiol.">
        <title>Cellulosimicrobium protaetiae sp. nov., isolated from the gut of the larva of Protaetia brevitarsis seulensis.</title>
        <authorList>
            <person name="Le Han H."/>
            <person name="Nguyen T.T.H."/>
            <person name="Li Z."/>
            <person name="Shin N.R."/>
            <person name="Kim S.G."/>
        </authorList>
    </citation>
    <scope>NUCLEOTIDE SEQUENCE [LARGE SCALE GENOMIC DNA]</scope>
    <source>
        <strain evidence="1 2">BI34</strain>
    </source>
</reference>
<protein>
    <submittedName>
        <fullName evidence="1">Uncharacterized protein</fullName>
    </submittedName>
</protein>
<dbReference type="RefSeq" id="WP_154799099.1">
    <property type="nucleotide sequence ID" value="NZ_CP052757.1"/>
</dbReference>
<name>A0A6M5UJH7_9MICO</name>
<organism evidence="1 2">
    <name type="scientific">Cellulosimicrobium protaetiae</name>
    <dbReference type="NCBI Taxonomy" id="2587808"/>
    <lineage>
        <taxon>Bacteria</taxon>
        <taxon>Bacillati</taxon>
        <taxon>Actinomycetota</taxon>
        <taxon>Actinomycetes</taxon>
        <taxon>Micrococcales</taxon>
        <taxon>Promicromonosporaceae</taxon>
        <taxon>Cellulosimicrobium</taxon>
    </lineage>
</organism>
<keyword evidence="2" id="KW-1185">Reference proteome</keyword>
<proteinExistence type="predicted"/>
<evidence type="ECO:0000313" key="2">
    <source>
        <dbReference type="Proteomes" id="UP000451354"/>
    </source>
</evidence>
<dbReference type="KEGG" id="cprt:FIC82_015490"/>
<dbReference type="Proteomes" id="UP000451354">
    <property type="component" value="Chromosome"/>
</dbReference>
<gene>
    <name evidence="1" type="ORF">FIC82_015490</name>
</gene>
<dbReference type="EMBL" id="CP052757">
    <property type="protein sequence ID" value="QJW37371.1"/>
    <property type="molecule type" value="Genomic_DNA"/>
</dbReference>
<evidence type="ECO:0000313" key="1">
    <source>
        <dbReference type="EMBL" id="QJW37371.1"/>
    </source>
</evidence>
<sequence length="188" mass="20440">MTTPAEGFFVDDFDPSHWLGAAGVVVAPGRVDEAVVARDLISVLKEVGGRVGHVTESPEIPAGQMGMMFMRTRMYVHVDGIRDGLVPVVVGFLVDLLSAGTTGGLGTVAGGGLALWKRFGLLDDDQLEVVRALQRCCDYTDLYTTWVPEEALLARFPGDEAEAVRGRLRELRDRGVVDDASRAWRLVR</sequence>
<accession>A0A6M5UJH7</accession>
<dbReference type="AlphaFoldDB" id="A0A6M5UJH7"/>